<dbReference type="SMART" id="SM00547">
    <property type="entry name" value="ZnF_RBZ"/>
    <property type="match status" value="2"/>
</dbReference>
<dbReference type="AlphaFoldDB" id="A0A024GL99"/>
<dbReference type="InterPro" id="IPR001876">
    <property type="entry name" value="Znf_RanBP2"/>
</dbReference>
<evidence type="ECO:0000313" key="7">
    <source>
        <dbReference type="EMBL" id="CCI47663.1"/>
    </source>
</evidence>
<evidence type="ECO:0000256" key="3">
    <source>
        <dbReference type="ARBA" id="ARBA00022833"/>
    </source>
</evidence>
<organism evidence="7 8">
    <name type="scientific">Albugo candida</name>
    <dbReference type="NCBI Taxonomy" id="65357"/>
    <lineage>
        <taxon>Eukaryota</taxon>
        <taxon>Sar</taxon>
        <taxon>Stramenopiles</taxon>
        <taxon>Oomycota</taxon>
        <taxon>Peronosporomycetes</taxon>
        <taxon>Albuginales</taxon>
        <taxon>Albuginaceae</taxon>
        <taxon>Albugo</taxon>
    </lineage>
</organism>
<dbReference type="GO" id="GO:0008270">
    <property type="term" value="F:zinc ion binding"/>
    <property type="evidence" value="ECO:0007669"/>
    <property type="project" value="UniProtKB-KW"/>
</dbReference>
<feature type="domain" description="RanBP2-type" evidence="6">
    <location>
        <begin position="197"/>
        <end position="227"/>
    </location>
</feature>
<comment type="caution">
    <text evidence="7">The sequence shown here is derived from an EMBL/GenBank/DDBJ whole genome shotgun (WGS) entry which is preliminary data.</text>
</comment>
<keyword evidence="2 4" id="KW-0863">Zinc-finger</keyword>
<dbReference type="SUPFAM" id="SSF90209">
    <property type="entry name" value="Ran binding protein zinc finger-like"/>
    <property type="match status" value="2"/>
</dbReference>
<dbReference type="InterPro" id="IPR036443">
    <property type="entry name" value="Znf_RanBP2_sf"/>
</dbReference>
<evidence type="ECO:0000256" key="5">
    <source>
        <dbReference type="SAM" id="MobiDB-lite"/>
    </source>
</evidence>
<proteinExistence type="predicted"/>
<feature type="domain" description="RanBP2-type" evidence="6">
    <location>
        <begin position="4"/>
        <end position="33"/>
    </location>
</feature>
<dbReference type="GO" id="GO:0005634">
    <property type="term" value="C:nucleus"/>
    <property type="evidence" value="ECO:0007669"/>
    <property type="project" value="TreeGrafter"/>
</dbReference>
<gene>
    <name evidence="7" type="ORF">BN9_086700</name>
</gene>
<dbReference type="GO" id="GO:0006281">
    <property type="term" value="P:DNA repair"/>
    <property type="evidence" value="ECO:0007669"/>
    <property type="project" value="TreeGrafter"/>
</dbReference>
<dbReference type="Pfam" id="PF00641">
    <property type="entry name" value="Zn_ribbon_RanBP"/>
    <property type="match status" value="2"/>
</dbReference>
<dbReference type="InterPro" id="IPR053000">
    <property type="entry name" value="WSS1-like_metalloprotease"/>
</dbReference>
<dbReference type="PROSITE" id="PS50199">
    <property type="entry name" value="ZF_RANBP2_2"/>
    <property type="match status" value="2"/>
</dbReference>
<reference evidence="7 8" key="1">
    <citation type="submission" date="2012-05" db="EMBL/GenBank/DDBJ databases">
        <title>Recombination and specialization in a pathogen metapopulation.</title>
        <authorList>
            <person name="Gardiner A."/>
            <person name="Kemen E."/>
            <person name="Schultz-Larsen T."/>
            <person name="MacLean D."/>
            <person name="Van Oosterhout C."/>
            <person name="Jones J.D.G."/>
        </authorList>
    </citation>
    <scope>NUCLEOTIDE SEQUENCE [LARGE SCALE GENOMIC DNA]</scope>
    <source>
        <strain evidence="7 8">Ac Nc2</strain>
    </source>
</reference>
<evidence type="ECO:0000256" key="1">
    <source>
        <dbReference type="ARBA" id="ARBA00022723"/>
    </source>
</evidence>
<evidence type="ECO:0000256" key="4">
    <source>
        <dbReference type="PROSITE-ProRule" id="PRU00322"/>
    </source>
</evidence>
<dbReference type="OrthoDB" id="6270329at2759"/>
<sequence length="263" mass="29667">MASSELQWSCHFCTLINATNDKHCVACENERYDSGPVLQPLLNYGVVKKDPAPVPDKTSHLIGGLRRGYSDEGDDMDTLEKRNVHSMDTVESSYLDHNAPSFQLLPLQTKIVPRPSSQHVAKNQSEQLQLLDAELTAKSSVKGFKENRPHRSSIADHQSRNLMLFDEQNKPKFGSSQKSSSLQAKWLPTIFDSNSTEEGIEWECSVCTNMNLLNYTKCELCDTKRIENQDGDRRKIISETWKPTSRPELSTETSCKGSELNCK</sequence>
<keyword evidence="8" id="KW-1185">Reference proteome</keyword>
<dbReference type="PROSITE" id="PS01358">
    <property type="entry name" value="ZF_RANBP2_1"/>
    <property type="match status" value="2"/>
</dbReference>
<dbReference type="Gene3D" id="2.30.30.380">
    <property type="entry name" value="Zn-finger domain of Sec23/24"/>
    <property type="match status" value="2"/>
</dbReference>
<dbReference type="GO" id="GO:0008237">
    <property type="term" value="F:metallopeptidase activity"/>
    <property type="evidence" value="ECO:0007669"/>
    <property type="project" value="TreeGrafter"/>
</dbReference>
<keyword evidence="3" id="KW-0862">Zinc</keyword>
<evidence type="ECO:0000256" key="2">
    <source>
        <dbReference type="ARBA" id="ARBA00022771"/>
    </source>
</evidence>
<dbReference type="PANTHER" id="PTHR46622:SF1">
    <property type="entry name" value="DNA-DEPENDENT METALLOPROTEASE WSS1"/>
    <property type="match status" value="1"/>
</dbReference>
<dbReference type="InParanoid" id="A0A024GL99"/>
<keyword evidence="1" id="KW-0479">Metal-binding</keyword>
<accession>A0A024GL99</accession>
<feature type="region of interest" description="Disordered" evidence="5">
    <location>
        <begin position="240"/>
        <end position="263"/>
    </location>
</feature>
<name>A0A024GL99_9STRA</name>
<feature type="compositionally biased region" description="Polar residues" evidence="5">
    <location>
        <begin position="241"/>
        <end position="256"/>
    </location>
</feature>
<dbReference type="Proteomes" id="UP000053237">
    <property type="component" value="Unassembled WGS sequence"/>
</dbReference>
<dbReference type="EMBL" id="CAIX01000180">
    <property type="protein sequence ID" value="CCI47663.1"/>
    <property type="molecule type" value="Genomic_DNA"/>
</dbReference>
<evidence type="ECO:0000259" key="6">
    <source>
        <dbReference type="PROSITE" id="PS50199"/>
    </source>
</evidence>
<dbReference type="PANTHER" id="PTHR46622">
    <property type="entry name" value="DNA-DEPENDENT METALLOPROTEASE WSS1"/>
    <property type="match status" value="1"/>
</dbReference>
<protein>
    <recommendedName>
        <fullName evidence="6">RanBP2-type domain-containing protein</fullName>
    </recommendedName>
</protein>
<evidence type="ECO:0000313" key="8">
    <source>
        <dbReference type="Proteomes" id="UP000053237"/>
    </source>
</evidence>